<feature type="compositionally biased region" description="Polar residues" evidence="8">
    <location>
        <begin position="656"/>
        <end position="666"/>
    </location>
</feature>
<dbReference type="EC" id="3.4.11.9" evidence="4"/>
<feature type="compositionally biased region" description="Low complexity" evidence="8">
    <location>
        <begin position="784"/>
        <end position="793"/>
    </location>
</feature>
<dbReference type="Pfam" id="PF00557">
    <property type="entry name" value="Peptidase_M24"/>
    <property type="match status" value="1"/>
</dbReference>
<feature type="non-terminal residue" evidence="10">
    <location>
        <position position="1"/>
    </location>
</feature>
<evidence type="ECO:0000256" key="5">
    <source>
        <dbReference type="ARBA" id="ARBA00022723"/>
    </source>
</evidence>
<evidence type="ECO:0000256" key="2">
    <source>
        <dbReference type="ARBA" id="ARBA00001936"/>
    </source>
</evidence>
<dbReference type="SUPFAM" id="SSF55920">
    <property type="entry name" value="Creatinase/aminopeptidase"/>
    <property type="match status" value="1"/>
</dbReference>
<dbReference type="GO" id="GO:0030145">
    <property type="term" value="F:manganese ion binding"/>
    <property type="evidence" value="ECO:0007669"/>
    <property type="project" value="InterPro"/>
</dbReference>
<dbReference type="Pfam" id="PF05195">
    <property type="entry name" value="AMP_N"/>
    <property type="match status" value="1"/>
</dbReference>
<keyword evidence="11" id="KW-1185">Reference proteome</keyword>
<gene>
    <name evidence="10" type="ORF">JRQ81_016222</name>
</gene>
<feature type="compositionally biased region" description="Basic residues" evidence="8">
    <location>
        <begin position="625"/>
        <end position="636"/>
    </location>
</feature>
<dbReference type="InterPro" id="IPR007865">
    <property type="entry name" value="Aminopep_P_N"/>
</dbReference>
<comment type="cofactor">
    <cofactor evidence="2">
        <name>Mn(2+)</name>
        <dbReference type="ChEBI" id="CHEBI:29035"/>
    </cofactor>
</comment>
<feature type="compositionally biased region" description="Low complexity" evidence="8">
    <location>
        <begin position="613"/>
        <end position="624"/>
    </location>
</feature>
<dbReference type="EMBL" id="JAPFRF010000006">
    <property type="protein sequence ID" value="KAJ7330048.1"/>
    <property type="molecule type" value="Genomic_DNA"/>
</dbReference>
<dbReference type="Proteomes" id="UP001142489">
    <property type="component" value="Unassembled WGS sequence"/>
</dbReference>
<keyword evidence="7" id="KW-0464">Manganese</keyword>
<evidence type="ECO:0000259" key="9">
    <source>
        <dbReference type="SMART" id="SM01011"/>
    </source>
</evidence>
<dbReference type="SMART" id="SM01011">
    <property type="entry name" value="AMP_N"/>
    <property type="match status" value="1"/>
</dbReference>
<dbReference type="PANTHER" id="PTHR43226">
    <property type="entry name" value="XAA-PRO AMINOPEPTIDASE 3"/>
    <property type="match status" value="1"/>
</dbReference>
<feature type="region of interest" description="Disordered" evidence="8">
    <location>
        <begin position="723"/>
        <end position="812"/>
    </location>
</feature>
<dbReference type="SUPFAM" id="SSF53092">
    <property type="entry name" value="Creatinase/prolidase N-terminal domain"/>
    <property type="match status" value="1"/>
</dbReference>
<evidence type="ECO:0000256" key="3">
    <source>
        <dbReference type="ARBA" id="ARBA00008766"/>
    </source>
</evidence>
<dbReference type="GO" id="GO:0005739">
    <property type="term" value="C:mitochondrion"/>
    <property type="evidence" value="ECO:0007669"/>
    <property type="project" value="TreeGrafter"/>
</dbReference>
<feature type="region of interest" description="Disordered" evidence="8">
    <location>
        <begin position="445"/>
        <end position="700"/>
    </location>
</feature>
<dbReference type="InterPro" id="IPR029149">
    <property type="entry name" value="Creatin/AminoP/Spt16_N"/>
</dbReference>
<comment type="similarity">
    <text evidence="3">Belongs to the peptidase M24B family.</text>
</comment>
<reference evidence="10" key="1">
    <citation type="journal article" date="2023" name="DNA Res.">
        <title>Chromosome-level genome assembly of Phrynocephalus forsythii using third-generation DNA sequencing and Hi-C analysis.</title>
        <authorList>
            <person name="Qi Y."/>
            <person name="Zhao W."/>
            <person name="Zhao Y."/>
            <person name="Niu C."/>
            <person name="Cao S."/>
            <person name="Zhang Y."/>
        </authorList>
    </citation>
    <scope>NUCLEOTIDE SEQUENCE</scope>
    <source>
        <tissue evidence="10">Muscle</tissue>
    </source>
</reference>
<accession>A0A9Q1B2T6</accession>
<comment type="caution">
    <text evidence="10">The sequence shown here is derived from an EMBL/GenBank/DDBJ whole genome shotgun (WGS) entry which is preliminary data.</text>
</comment>
<evidence type="ECO:0000256" key="6">
    <source>
        <dbReference type="ARBA" id="ARBA00022801"/>
    </source>
</evidence>
<feature type="domain" description="Aminopeptidase P N-terminal" evidence="9">
    <location>
        <begin position="67"/>
        <end position="209"/>
    </location>
</feature>
<dbReference type="Gene3D" id="3.90.230.10">
    <property type="entry name" value="Creatinase/methionine aminopeptidase superfamily"/>
    <property type="match status" value="1"/>
</dbReference>
<comment type="catalytic activity">
    <reaction evidence="1">
        <text>Release of any N-terminal amino acid, including proline, that is linked to proline, even from a dipeptide or tripeptide.</text>
        <dbReference type="EC" id="3.4.11.9"/>
    </reaction>
</comment>
<evidence type="ECO:0000256" key="1">
    <source>
        <dbReference type="ARBA" id="ARBA00001424"/>
    </source>
</evidence>
<dbReference type="GO" id="GO:0070006">
    <property type="term" value="F:metalloaminopeptidase activity"/>
    <property type="evidence" value="ECO:0007669"/>
    <property type="project" value="InterPro"/>
</dbReference>
<dbReference type="InterPro" id="IPR036005">
    <property type="entry name" value="Creatinase/aminopeptidase-like"/>
</dbReference>
<organism evidence="10 11">
    <name type="scientific">Phrynocephalus forsythii</name>
    <dbReference type="NCBI Taxonomy" id="171643"/>
    <lineage>
        <taxon>Eukaryota</taxon>
        <taxon>Metazoa</taxon>
        <taxon>Chordata</taxon>
        <taxon>Craniata</taxon>
        <taxon>Vertebrata</taxon>
        <taxon>Euteleostomi</taxon>
        <taxon>Lepidosauria</taxon>
        <taxon>Squamata</taxon>
        <taxon>Bifurcata</taxon>
        <taxon>Unidentata</taxon>
        <taxon>Episquamata</taxon>
        <taxon>Toxicofera</taxon>
        <taxon>Iguania</taxon>
        <taxon>Acrodonta</taxon>
        <taxon>Agamidae</taxon>
        <taxon>Agaminae</taxon>
        <taxon>Phrynocephalus</taxon>
    </lineage>
</organism>
<feature type="compositionally biased region" description="Polar residues" evidence="8">
    <location>
        <begin position="454"/>
        <end position="464"/>
    </location>
</feature>
<feature type="compositionally biased region" description="Polar residues" evidence="8">
    <location>
        <begin position="801"/>
        <end position="812"/>
    </location>
</feature>
<dbReference type="AlphaFoldDB" id="A0A9Q1B2T6"/>
<name>A0A9Q1B2T6_9SAUR</name>
<dbReference type="Gene3D" id="3.40.350.10">
    <property type="entry name" value="Creatinase/prolidase N-terminal domain"/>
    <property type="match status" value="1"/>
</dbReference>
<dbReference type="InterPro" id="IPR052433">
    <property type="entry name" value="X-Pro_dipept-like"/>
</dbReference>
<proteinExistence type="inferred from homology"/>
<protein>
    <recommendedName>
        <fullName evidence="4">Xaa-Pro aminopeptidase</fullName>
        <ecNumber evidence="4">3.4.11.9</ecNumber>
    </recommendedName>
</protein>
<evidence type="ECO:0000256" key="4">
    <source>
        <dbReference type="ARBA" id="ARBA00012574"/>
    </source>
</evidence>
<feature type="compositionally biased region" description="Basic residues" evidence="8">
    <location>
        <begin position="736"/>
        <end position="745"/>
    </location>
</feature>
<dbReference type="CDD" id="cd01087">
    <property type="entry name" value="Prolidase"/>
    <property type="match status" value="1"/>
</dbReference>
<dbReference type="GO" id="GO:0006508">
    <property type="term" value="P:proteolysis"/>
    <property type="evidence" value="ECO:0007669"/>
    <property type="project" value="TreeGrafter"/>
</dbReference>
<evidence type="ECO:0000256" key="7">
    <source>
        <dbReference type="ARBA" id="ARBA00023211"/>
    </source>
</evidence>
<dbReference type="InterPro" id="IPR000994">
    <property type="entry name" value="Pept_M24"/>
</dbReference>
<feature type="compositionally biased region" description="Polar residues" evidence="8">
    <location>
        <begin position="569"/>
        <end position="578"/>
    </location>
</feature>
<dbReference type="OrthoDB" id="4215474at2759"/>
<dbReference type="FunFam" id="3.40.350.10:FF:000013">
    <property type="entry name" value="probable Xaa-Pro aminopeptidase 3"/>
    <property type="match status" value="1"/>
</dbReference>
<evidence type="ECO:0000313" key="11">
    <source>
        <dbReference type="Proteomes" id="UP001142489"/>
    </source>
</evidence>
<evidence type="ECO:0000313" key="10">
    <source>
        <dbReference type="EMBL" id="KAJ7330048.1"/>
    </source>
</evidence>
<keyword evidence="5" id="KW-0479">Metal-binding</keyword>
<feature type="compositionally biased region" description="Polar residues" evidence="8">
    <location>
        <begin position="507"/>
        <end position="519"/>
    </location>
</feature>
<dbReference type="PANTHER" id="PTHR43226:SF4">
    <property type="entry name" value="XAA-PRO AMINOPEPTIDASE 3"/>
    <property type="match status" value="1"/>
</dbReference>
<sequence>MVWWSPAQRLTQPVRGMCSSTDCKFCFFRSLSIQPVQQRKIPNRYLGQPSPITHPHLLKPGEVTPGLSQAEYALRRHKLMAQLHKEVPGMDHTVILLSNPTYYMSNDIPYIFHQDTNFLYLCGFQEPDSILVLQSMPGKPLPSHKALLFVPRRDPSRELWDGPRSGTDGALALTGVDEAYTIEEFRHLVANLKDESSVVWYDFAKPVHPQLHSDYLLHLAEVKARSKNRIQAIRHLVQNLRLVKSPAEIERMKIAGKVTSQAFIETMFASKAPVEEAFLYAKFEFECRARGANILAYPPVVAGGNRSNTLHYVKNNQLIKDGEMVLLDGGCESSCYVSDITRTWPINGRFTSPQAELYQAVLEVQKSCLRLCSPGVSLDNIYSLMLSLIGQKLKDLGILQKSTPENHLFKAVRRYCPHHVGHYLGMDVHDTPDVSRSIPLQPGMVITIEPAMPKNTTKAPNKSGSKGDKRQKQQKPSETAPKTRGSKSSGRSKSSPRHAEPPLAETATLNTRSADNDQPPSLARDPLPSPRSTHSITWGIASTDLPPILQVEGSRPSTPGSDLSGLSEAPQTLPNMQNAASAKAASRRRAYSESLPSDVSSHQPSRSRRRSPSDSGDSTDPPSARRSRAIRARVRASHRESSSDPMSPRRGHTHPASATRQRQASPHTDPPRKKKAKTKHIEVDSSDIDSSTPRRRLARRRRTRRHELLYLHPDYLDYQGYRDYEDSYSSDPSPPRGRRRHRRRARDLSPSPKRQRRATDFTDSETPPPRERQPRARPTKSHCAQAAPQAAQPSKNGRDLPQTTTRVQPNIQPNSFRLQLRPQPMSPPPESLAPVITGITLQHSCRLHLLVATLTCKRPETHKLLIYNSHLILRILFMIRG</sequence>
<evidence type="ECO:0000256" key="8">
    <source>
        <dbReference type="SAM" id="MobiDB-lite"/>
    </source>
</evidence>
<keyword evidence="6" id="KW-0378">Hydrolase</keyword>